<dbReference type="STRING" id="94208.A0A2S4KMF0"/>
<dbReference type="GO" id="GO:0046983">
    <property type="term" value="F:protein dimerization activity"/>
    <property type="evidence" value="ECO:0007669"/>
    <property type="project" value="InterPro"/>
</dbReference>
<dbReference type="InterPro" id="IPR008906">
    <property type="entry name" value="HATC_C_dom"/>
</dbReference>
<dbReference type="EMBL" id="PKSG01001060">
    <property type="protein sequence ID" value="POR31368.1"/>
    <property type="molecule type" value="Genomic_DNA"/>
</dbReference>
<comment type="caution">
    <text evidence="2">The sequence shown here is derived from an EMBL/GenBank/DDBJ whole genome shotgun (WGS) entry which is preliminary data.</text>
</comment>
<dbReference type="OrthoDB" id="5088237at2759"/>
<evidence type="ECO:0000259" key="1">
    <source>
        <dbReference type="Pfam" id="PF05699"/>
    </source>
</evidence>
<gene>
    <name evidence="2" type="ORF">TPAR_08428</name>
</gene>
<organism evidence="2 3">
    <name type="scientific">Tolypocladium paradoxum</name>
    <dbReference type="NCBI Taxonomy" id="94208"/>
    <lineage>
        <taxon>Eukaryota</taxon>
        <taxon>Fungi</taxon>
        <taxon>Dikarya</taxon>
        <taxon>Ascomycota</taxon>
        <taxon>Pezizomycotina</taxon>
        <taxon>Sordariomycetes</taxon>
        <taxon>Hypocreomycetidae</taxon>
        <taxon>Hypocreales</taxon>
        <taxon>Ophiocordycipitaceae</taxon>
        <taxon>Tolypocladium</taxon>
    </lineage>
</organism>
<dbReference type="InterPro" id="IPR012337">
    <property type="entry name" value="RNaseH-like_sf"/>
</dbReference>
<feature type="domain" description="HAT C-terminal dimerisation" evidence="1">
    <location>
        <begin position="60"/>
        <end position="108"/>
    </location>
</feature>
<dbReference type="SUPFAM" id="SSF53098">
    <property type="entry name" value="Ribonuclease H-like"/>
    <property type="match status" value="1"/>
</dbReference>
<keyword evidence="3" id="KW-1185">Reference proteome</keyword>
<evidence type="ECO:0000313" key="2">
    <source>
        <dbReference type="EMBL" id="POR31368.1"/>
    </source>
</evidence>
<dbReference type="AlphaFoldDB" id="A0A2S4KMF0"/>
<name>A0A2S4KMF0_9HYPO</name>
<reference evidence="2 3" key="1">
    <citation type="submission" date="2018-01" db="EMBL/GenBank/DDBJ databases">
        <title>Harnessing the power of phylogenomics to disentangle the directionality and signatures of interkingdom host jumping in the parasitic fungal genus Tolypocladium.</title>
        <authorList>
            <person name="Quandt C.A."/>
            <person name="Patterson W."/>
            <person name="Spatafora J.W."/>
        </authorList>
    </citation>
    <scope>NUCLEOTIDE SEQUENCE [LARGE SCALE GENOMIC DNA]</scope>
    <source>
        <strain evidence="2 3">NRBC 100945</strain>
    </source>
</reference>
<dbReference type="Proteomes" id="UP000237481">
    <property type="component" value="Unassembled WGS sequence"/>
</dbReference>
<sequence length="137" mass="15536">MVYISEYKPPHELATPHLRLGLRSLDIYKEVVNRKIPTSVDLDARFRYYAERLAASAITQTYHYFFTIQAMSAECERIFSAARLMATPIRASLDAQISGICQVLRSWLRAGIVSNKGAIVGLLGRGNRQRSRSFEVK</sequence>
<proteinExistence type="predicted"/>
<evidence type="ECO:0000313" key="3">
    <source>
        <dbReference type="Proteomes" id="UP000237481"/>
    </source>
</evidence>
<dbReference type="Pfam" id="PF05699">
    <property type="entry name" value="Dimer_Tnp_hAT"/>
    <property type="match status" value="1"/>
</dbReference>
<accession>A0A2S4KMF0</accession>
<protein>
    <recommendedName>
        <fullName evidence="1">HAT C-terminal dimerisation domain-containing protein</fullName>
    </recommendedName>
</protein>